<dbReference type="EMBL" id="JYDP01000035">
    <property type="protein sequence ID" value="KRZ13096.1"/>
    <property type="molecule type" value="Genomic_DNA"/>
</dbReference>
<organism evidence="1 2">
    <name type="scientific">Trichinella zimbabwensis</name>
    <dbReference type="NCBI Taxonomy" id="268475"/>
    <lineage>
        <taxon>Eukaryota</taxon>
        <taxon>Metazoa</taxon>
        <taxon>Ecdysozoa</taxon>
        <taxon>Nematoda</taxon>
        <taxon>Enoplea</taxon>
        <taxon>Dorylaimia</taxon>
        <taxon>Trichinellida</taxon>
        <taxon>Trichinellidae</taxon>
        <taxon>Trichinella</taxon>
    </lineage>
</organism>
<reference evidence="1 2" key="1">
    <citation type="submission" date="2015-01" db="EMBL/GenBank/DDBJ databases">
        <title>Evolution of Trichinella species and genotypes.</title>
        <authorList>
            <person name="Korhonen P.K."/>
            <person name="Edoardo P."/>
            <person name="Giuseppe L.R."/>
            <person name="Gasser R.B."/>
        </authorList>
    </citation>
    <scope>NUCLEOTIDE SEQUENCE [LARGE SCALE GENOMIC DNA]</scope>
    <source>
        <strain evidence="1">ISS1029</strain>
    </source>
</reference>
<proteinExistence type="predicted"/>
<keyword evidence="2" id="KW-1185">Reference proteome</keyword>
<dbReference type="AlphaFoldDB" id="A0A0V1HQN7"/>
<name>A0A0V1HQN7_9BILA</name>
<evidence type="ECO:0000313" key="2">
    <source>
        <dbReference type="Proteomes" id="UP000055024"/>
    </source>
</evidence>
<sequence>MCTFPDETSQQLNDIEEERTKYIEEAYLLYHLLSHTYNRNDAIVTFIASSNSPNAQSSPDVLTDLAELLRDFSRDDILDRCNYDTPMRLIIEQNFQQ</sequence>
<comment type="caution">
    <text evidence="1">The sequence shown here is derived from an EMBL/GenBank/DDBJ whole genome shotgun (WGS) entry which is preliminary data.</text>
</comment>
<protein>
    <submittedName>
        <fullName evidence="1">Uncharacterized protein</fullName>
    </submittedName>
</protein>
<accession>A0A0V1HQN7</accession>
<gene>
    <name evidence="1" type="ORF">T11_4834</name>
</gene>
<evidence type="ECO:0000313" key="1">
    <source>
        <dbReference type="EMBL" id="KRZ13096.1"/>
    </source>
</evidence>
<dbReference type="Proteomes" id="UP000055024">
    <property type="component" value="Unassembled WGS sequence"/>
</dbReference>